<gene>
    <name evidence="2" type="ORF">A2777_06645</name>
</gene>
<protein>
    <recommendedName>
        <fullName evidence="1">Peptidase M20 dimerisation domain-containing protein</fullName>
    </recommendedName>
</protein>
<dbReference type="Proteomes" id="UP000177354">
    <property type="component" value="Unassembled WGS sequence"/>
</dbReference>
<dbReference type="GO" id="GO:0005829">
    <property type="term" value="C:cytosol"/>
    <property type="evidence" value="ECO:0007669"/>
    <property type="project" value="TreeGrafter"/>
</dbReference>
<evidence type="ECO:0000313" key="2">
    <source>
        <dbReference type="EMBL" id="OGG06252.1"/>
    </source>
</evidence>
<dbReference type="PANTHER" id="PTHR43501:SF1">
    <property type="entry name" value="CYTOSOL NON-SPECIFIC DIPEPTIDASE"/>
    <property type="match status" value="1"/>
</dbReference>
<dbReference type="NCBIfam" id="TIGR01893">
    <property type="entry name" value="aa-his-dipept"/>
    <property type="match status" value="1"/>
</dbReference>
<feature type="domain" description="Peptidase M20 dimerisation" evidence="1">
    <location>
        <begin position="238"/>
        <end position="297"/>
    </location>
</feature>
<organism evidence="2 3">
    <name type="scientific">Candidatus Gottesmanbacteria bacterium RIFCSPHIGHO2_01_FULL_40_15</name>
    <dbReference type="NCBI Taxonomy" id="1798376"/>
    <lineage>
        <taxon>Bacteria</taxon>
        <taxon>Candidatus Gottesmaniibacteriota</taxon>
    </lineage>
</organism>
<accession>A0A1F5Z2A9</accession>
<evidence type="ECO:0000313" key="3">
    <source>
        <dbReference type="Proteomes" id="UP000177354"/>
    </source>
</evidence>
<dbReference type="InterPro" id="IPR001160">
    <property type="entry name" value="Peptidase_M20C"/>
</dbReference>
<dbReference type="SUPFAM" id="SSF55031">
    <property type="entry name" value="Bacterial exopeptidase dimerisation domain"/>
    <property type="match status" value="1"/>
</dbReference>
<dbReference type="AlphaFoldDB" id="A0A1F5Z2A9"/>
<dbReference type="Pfam" id="PF07687">
    <property type="entry name" value="M20_dimer"/>
    <property type="match status" value="1"/>
</dbReference>
<dbReference type="EMBL" id="MFJF01000018">
    <property type="protein sequence ID" value="OGG06252.1"/>
    <property type="molecule type" value="Genomic_DNA"/>
</dbReference>
<dbReference type="PRINTS" id="PR00934">
    <property type="entry name" value="XHISDIPTASE"/>
</dbReference>
<reference evidence="2 3" key="1">
    <citation type="journal article" date="2016" name="Nat. Commun.">
        <title>Thousands of microbial genomes shed light on interconnected biogeochemical processes in an aquifer system.</title>
        <authorList>
            <person name="Anantharaman K."/>
            <person name="Brown C.T."/>
            <person name="Hug L.A."/>
            <person name="Sharon I."/>
            <person name="Castelle C.J."/>
            <person name="Probst A.J."/>
            <person name="Thomas B.C."/>
            <person name="Singh A."/>
            <person name="Wilkins M.J."/>
            <person name="Karaoz U."/>
            <person name="Brodie E.L."/>
            <person name="Williams K.H."/>
            <person name="Hubbard S.S."/>
            <person name="Banfield J.F."/>
        </authorList>
    </citation>
    <scope>NUCLEOTIDE SEQUENCE [LARGE SCALE GENOMIC DNA]</scope>
</reference>
<comment type="caution">
    <text evidence="2">The sequence shown here is derived from an EMBL/GenBank/DDBJ whole genome shotgun (WGS) entry which is preliminary data.</text>
</comment>
<name>A0A1F5Z2A9_9BACT</name>
<dbReference type="PIRSF" id="PIRSF016599">
    <property type="entry name" value="Xaa-His_dipept"/>
    <property type="match status" value="1"/>
</dbReference>
<dbReference type="GO" id="GO:0070573">
    <property type="term" value="F:metallodipeptidase activity"/>
    <property type="evidence" value="ECO:0007669"/>
    <property type="project" value="TreeGrafter"/>
</dbReference>
<dbReference type="PANTHER" id="PTHR43501">
    <property type="entry name" value="CYTOSOL NON-SPECIFIC DIPEPTIDASE"/>
    <property type="match status" value="1"/>
</dbReference>
<dbReference type="Gene3D" id="3.40.630.10">
    <property type="entry name" value="Zn peptidases"/>
    <property type="match status" value="2"/>
</dbReference>
<dbReference type="InterPro" id="IPR011650">
    <property type="entry name" value="Peptidase_M20_dimer"/>
</dbReference>
<dbReference type="InterPro" id="IPR036264">
    <property type="entry name" value="Bact_exopeptidase_dim_dom"/>
</dbReference>
<proteinExistence type="predicted"/>
<sequence>MTPVLHETPLGKSYETFSDFIASAEESEADQGIIRLWRHFDNLSRIPRNTGKEVEARDYAVKFARERKNRGFEYEIDGAGNLLIIIPASEGLENKAGIVLQGHLDMVCAGKPDPSVYGVKPKVDDSGEWVYADNTTLGADNGIGISAMLSVADEEHKHGPIALIFTVREEAIDDGASHMDFKNELQGFEYLLNLDSEDGGKATISSASTQDAFIDLPVYFEEIGERTIWKLQVSNLQGGHSGEDIGENRMNALKILGGFFENLSDSKSEFSMNIVHIGGGSVHNAIPSEAELYFTAVGEDGNSLTEEEIRVWTDSIRNGINISRYNLDDKKRINIMLEESAAGSELVMDNKSSERVINLISRLAHGAYNLSEKSEIMLSVNLATVRTERDEVKIVSMIRGNEKWLTEAMIEEINKISREHGGSFSKSNFYPGWQADPEAEINSIAGKAWRQVTGTELELGSSHCSLECGQIIRKYPQLQAISLGAVIEGGHTIEERVNIRSVGILFEFVKKFVGAVPS</sequence>
<evidence type="ECO:0000259" key="1">
    <source>
        <dbReference type="Pfam" id="PF07687"/>
    </source>
</evidence>
<dbReference type="SUPFAM" id="SSF53187">
    <property type="entry name" value="Zn-dependent exopeptidases"/>
    <property type="match status" value="1"/>
</dbReference>
<dbReference type="GO" id="GO:0006508">
    <property type="term" value="P:proteolysis"/>
    <property type="evidence" value="ECO:0007669"/>
    <property type="project" value="InterPro"/>
</dbReference>